<name>A0A1B7M2M6_9MICC</name>
<dbReference type="Proteomes" id="UP000078292">
    <property type="component" value="Unassembled WGS sequence"/>
</dbReference>
<feature type="region of interest" description="Disordered" evidence="1">
    <location>
        <begin position="1"/>
        <end position="26"/>
    </location>
</feature>
<evidence type="ECO:0000313" key="2">
    <source>
        <dbReference type="EMBL" id="OAV62779.1"/>
    </source>
</evidence>
<reference evidence="2 3" key="1">
    <citation type="submission" date="2016-04" db="EMBL/GenBank/DDBJ databases">
        <title>First whole genome shotgun sequence of the bacterium Enteractinococcus sp. strain UASWS1574.</title>
        <authorList>
            <person name="Crovadore J."/>
            <person name="Chablais R."/>
            <person name="Lefort F."/>
        </authorList>
    </citation>
    <scope>NUCLEOTIDE SEQUENCE [LARGE SCALE GENOMIC DNA]</scope>
    <source>
        <strain evidence="2 3">UASWS1574</strain>
    </source>
</reference>
<dbReference type="RefSeq" id="WP_043055679.1">
    <property type="nucleotide sequence ID" value="NZ_LXEY01000008.1"/>
</dbReference>
<proteinExistence type="predicted"/>
<accession>A0A1B7M2M6</accession>
<keyword evidence="3" id="KW-1185">Reference proteome</keyword>
<dbReference type="AlphaFoldDB" id="A0A1B7M2M6"/>
<sequence length="346" mass="38318">MNKPLTSAQLAQQTNRTEDGKYTTKSHSEADIGLGINDAALHRIELDDGGSHEINHRLLIGTGFDRAEIFNDEGQYTVEATVSNTMRDCLPAQLHAMRDSFDEDDIDQYLNRRAHVIEDFVQQRYPGAQLDPGPEGAFSFDFATNVDGPISEPDAIETLINDTKATEFHNDMVGADGTENVHAMLAQRLHDHDMAKLPNPEETDEPHKQQFINDFVSANRQDSLAILEDEIDFDDEETDIGDIDVDADTKKKLEDMAASFYDNNAGDLAAWSKVGRPSKQSGYVHSGVDAYLAASGHGSGFRSNTDAADIESEVIARRLERSTIHEMQSLEVNVELEDGQITMEGF</sequence>
<evidence type="ECO:0000313" key="3">
    <source>
        <dbReference type="Proteomes" id="UP000078292"/>
    </source>
</evidence>
<evidence type="ECO:0000256" key="1">
    <source>
        <dbReference type="SAM" id="MobiDB-lite"/>
    </source>
</evidence>
<feature type="compositionally biased region" description="Basic and acidic residues" evidence="1">
    <location>
        <begin position="16"/>
        <end position="26"/>
    </location>
</feature>
<dbReference type="STRING" id="1837282.A6F49_04545"/>
<dbReference type="OrthoDB" id="3430657at2"/>
<dbReference type="EMBL" id="LXEY01000008">
    <property type="protein sequence ID" value="OAV62779.1"/>
    <property type="molecule type" value="Genomic_DNA"/>
</dbReference>
<protein>
    <submittedName>
        <fullName evidence="2">Uncharacterized protein</fullName>
    </submittedName>
</protein>
<comment type="caution">
    <text evidence="2">The sequence shown here is derived from an EMBL/GenBank/DDBJ whole genome shotgun (WGS) entry which is preliminary data.</text>
</comment>
<feature type="compositionally biased region" description="Polar residues" evidence="1">
    <location>
        <begin position="1"/>
        <end position="15"/>
    </location>
</feature>
<gene>
    <name evidence="2" type="ORF">A6F49_04545</name>
</gene>
<organism evidence="2 3">
    <name type="scientific">Enteractinococcus helveticum</name>
    <dbReference type="NCBI Taxonomy" id="1837282"/>
    <lineage>
        <taxon>Bacteria</taxon>
        <taxon>Bacillati</taxon>
        <taxon>Actinomycetota</taxon>
        <taxon>Actinomycetes</taxon>
        <taxon>Micrococcales</taxon>
        <taxon>Micrococcaceae</taxon>
    </lineage>
</organism>